<evidence type="ECO:0000313" key="1">
    <source>
        <dbReference type="EMBL" id="KAJ5218094.1"/>
    </source>
</evidence>
<dbReference type="RefSeq" id="XP_058312667.1">
    <property type="nucleotide sequence ID" value="XM_058447256.1"/>
</dbReference>
<dbReference type="AlphaFoldDB" id="A0A9W9NG22"/>
<accession>A0A9W9NG22</accession>
<evidence type="ECO:0000313" key="2">
    <source>
        <dbReference type="Proteomes" id="UP001150904"/>
    </source>
</evidence>
<organism evidence="1 2">
    <name type="scientific">Penicillium cinerascens</name>
    <dbReference type="NCBI Taxonomy" id="70096"/>
    <lineage>
        <taxon>Eukaryota</taxon>
        <taxon>Fungi</taxon>
        <taxon>Dikarya</taxon>
        <taxon>Ascomycota</taxon>
        <taxon>Pezizomycotina</taxon>
        <taxon>Eurotiomycetes</taxon>
        <taxon>Eurotiomycetidae</taxon>
        <taxon>Eurotiales</taxon>
        <taxon>Aspergillaceae</taxon>
        <taxon>Penicillium</taxon>
    </lineage>
</organism>
<comment type="caution">
    <text evidence="1">The sequence shown here is derived from an EMBL/GenBank/DDBJ whole genome shotgun (WGS) entry which is preliminary data.</text>
</comment>
<dbReference type="OrthoDB" id="4363214at2759"/>
<dbReference type="Proteomes" id="UP001150904">
    <property type="component" value="Unassembled WGS sequence"/>
</dbReference>
<dbReference type="EMBL" id="JAPQKR010000004">
    <property type="protein sequence ID" value="KAJ5218094.1"/>
    <property type="molecule type" value="Genomic_DNA"/>
</dbReference>
<dbReference type="GeneID" id="83174556"/>
<protein>
    <submittedName>
        <fullName evidence="1">Uncharacterized protein</fullName>
    </submittedName>
</protein>
<proteinExistence type="predicted"/>
<sequence>MTSKHQHEITTPRALLCERAWNWDWAENSHVIFHENGTGELTCASGLTLFLAVEFEWRPVNNTLGKPATTGLANADNPLTLGRCNIEMTLTKRLIPSLANTDTSDNVWNEALLRETAFTPKRLTLTFEKGSFVSAADTKWRKKKDLWDAPRFKYRLTIDPSPYPPREEWLGPLDQLEFWTCTQFCTERDAEFVPKKEKKTVGTRLKRFLERVKV</sequence>
<reference evidence="1" key="1">
    <citation type="submission" date="2022-12" db="EMBL/GenBank/DDBJ databases">
        <authorList>
            <person name="Petersen C."/>
        </authorList>
    </citation>
    <scope>NUCLEOTIDE SEQUENCE</scope>
    <source>
        <strain evidence="1">IBT 15544</strain>
    </source>
</reference>
<name>A0A9W9NG22_9EURO</name>
<gene>
    <name evidence="1" type="ORF">N7498_000193</name>
</gene>
<reference evidence="1" key="2">
    <citation type="journal article" date="2023" name="IMA Fungus">
        <title>Comparative genomic study of the Penicillium genus elucidates a diverse pangenome and 15 lateral gene transfer events.</title>
        <authorList>
            <person name="Petersen C."/>
            <person name="Sorensen T."/>
            <person name="Nielsen M.R."/>
            <person name="Sondergaard T.E."/>
            <person name="Sorensen J.L."/>
            <person name="Fitzpatrick D.A."/>
            <person name="Frisvad J.C."/>
            <person name="Nielsen K.L."/>
        </authorList>
    </citation>
    <scope>NUCLEOTIDE SEQUENCE</scope>
    <source>
        <strain evidence="1">IBT 15544</strain>
    </source>
</reference>
<keyword evidence="2" id="KW-1185">Reference proteome</keyword>